<keyword evidence="3" id="KW-1185">Reference proteome</keyword>
<feature type="compositionally biased region" description="Polar residues" evidence="1">
    <location>
        <begin position="71"/>
        <end position="80"/>
    </location>
</feature>
<dbReference type="EMBL" id="CAAALY010053796">
    <property type="protein sequence ID" value="VEL21922.1"/>
    <property type="molecule type" value="Genomic_DNA"/>
</dbReference>
<sequence length="148" mass="15509">MESPLPSATATEVTSPSSADGADNGTTTSPTCGAKSGSASSTSQRNTMSDSGVLGSSVPSPHPSEQKPKGMQNSGQTVSGDSVEAAAENDSQPWRCSSHDERKLSSSSPEIWSMSRGLLNLNVVLMSNGRSTTRTNRRLLMRLTYESL</sequence>
<feature type="region of interest" description="Disordered" evidence="1">
    <location>
        <begin position="1"/>
        <end position="108"/>
    </location>
</feature>
<evidence type="ECO:0000313" key="2">
    <source>
        <dbReference type="EMBL" id="VEL21922.1"/>
    </source>
</evidence>
<name>A0A3S5AEH9_9PLAT</name>
<gene>
    <name evidence="2" type="ORF">PXEA_LOCUS15362</name>
</gene>
<proteinExistence type="predicted"/>
<reference evidence="2" key="1">
    <citation type="submission" date="2018-11" db="EMBL/GenBank/DDBJ databases">
        <authorList>
            <consortium name="Pathogen Informatics"/>
        </authorList>
    </citation>
    <scope>NUCLEOTIDE SEQUENCE</scope>
</reference>
<accession>A0A3S5AEH9</accession>
<evidence type="ECO:0000256" key="1">
    <source>
        <dbReference type="SAM" id="MobiDB-lite"/>
    </source>
</evidence>
<feature type="compositionally biased region" description="Polar residues" evidence="1">
    <location>
        <begin position="1"/>
        <end position="50"/>
    </location>
</feature>
<evidence type="ECO:0000313" key="3">
    <source>
        <dbReference type="Proteomes" id="UP000784294"/>
    </source>
</evidence>
<organism evidence="2 3">
    <name type="scientific">Protopolystoma xenopodis</name>
    <dbReference type="NCBI Taxonomy" id="117903"/>
    <lineage>
        <taxon>Eukaryota</taxon>
        <taxon>Metazoa</taxon>
        <taxon>Spiralia</taxon>
        <taxon>Lophotrochozoa</taxon>
        <taxon>Platyhelminthes</taxon>
        <taxon>Monogenea</taxon>
        <taxon>Polyopisthocotylea</taxon>
        <taxon>Polystomatidea</taxon>
        <taxon>Polystomatidae</taxon>
        <taxon>Protopolystoma</taxon>
    </lineage>
</organism>
<comment type="caution">
    <text evidence="2">The sequence shown here is derived from an EMBL/GenBank/DDBJ whole genome shotgun (WGS) entry which is preliminary data.</text>
</comment>
<dbReference type="Proteomes" id="UP000784294">
    <property type="component" value="Unassembled WGS sequence"/>
</dbReference>
<protein>
    <submittedName>
        <fullName evidence="2">Uncharacterized protein</fullName>
    </submittedName>
</protein>
<dbReference type="AlphaFoldDB" id="A0A3S5AEH9"/>